<evidence type="ECO:0000313" key="2">
    <source>
        <dbReference type="EMBL" id="CAK0825265.1"/>
    </source>
</evidence>
<gene>
    <name evidence="2" type="ORF">PCOR1329_LOCUS25431</name>
</gene>
<feature type="region of interest" description="Disordered" evidence="1">
    <location>
        <begin position="202"/>
        <end position="227"/>
    </location>
</feature>
<organism evidence="2 3">
    <name type="scientific">Prorocentrum cordatum</name>
    <dbReference type="NCBI Taxonomy" id="2364126"/>
    <lineage>
        <taxon>Eukaryota</taxon>
        <taxon>Sar</taxon>
        <taxon>Alveolata</taxon>
        <taxon>Dinophyceae</taxon>
        <taxon>Prorocentrales</taxon>
        <taxon>Prorocentraceae</taxon>
        <taxon>Prorocentrum</taxon>
    </lineage>
</organism>
<evidence type="ECO:0000313" key="3">
    <source>
        <dbReference type="Proteomes" id="UP001189429"/>
    </source>
</evidence>
<feature type="compositionally biased region" description="Basic and acidic residues" evidence="1">
    <location>
        <begin position="281"/>
        <end position="293"/>
    </location>
</feature>
<evidence type="ECO:0000256" key="1">
    <source>
        <dbReference type="SAM" id="MobiDB-lite"/>
    </source>
</evidence>
<dbReference type="EMBL" id="CAUYUJ010008890">
    <property type="protein sequence ID" value="CAK0825265.1"/>
    <property type="molecule type" value="Genomic_DNA"/>
</dbReference>
<proteinExistence type="predicted"/>
<feature type="compositionally biased region" description="Basic and acidic residues" evidence="1">
    <location>
        <begin position="35"/>
        <end position="52"/>
    </location>
</feature>
<comment type="caution">
    <text evidence="2">The sequence shown here is derived from an EMBL/GenBank/DDBJ whole genome shotgun (WGS) entry which is preliminary data.</text>
</comment>
<reference evidence="2" key="1">
    <citation type="submission" date="2023-10" db="EMBL/GenBank/DDBJ databases">
        <authorList>
            <person name="Chen Y."/>
            <person name="Shah S."/>
            <person name="Dougan E. K."/>
            <person name="Thang M."/>
            <person name="Chan C."/>
        </authorList>
    </citation>
    <scope>NUCLEOTIDE SEQUENCE [LARGE SCALE GENOMIC DNA]</scope>
</reference>
<evidence type="ECO:0008006" key="4">
    <source>
        <dbReference type="Google" id="ProtNLM"/>
    </source>
</evidence>
<protein>
    <recommendedName>
        <fullName evidence="4">Ribosome biogenesis protein NOP53</fullName>
    </recommendedName>
</protein>
<accession>A0ABN9S0U4</accession>
<dbReference type="Proteomes" id="UP001189429">
    <property type="component" value="Unassembled WGS sequence"/>
</dbReference>
<sequence>MRETTHAEGVLSVAAVSTGSSRSGPLPVARRLRPPKGDPAARRARRLREGRAKARRAKRAVSARGATSGPLLLKRGPRQLSVLERASVQPGVAASHGTSCAEFTTRAAREKSQLGTDEQIDAAAVDYLDSLYFRSHEAASGDRLLAAIKFMRSGGPRPLALPPPRTRGALKGFRNAAPGASRVGLPREWAAVIPGALEAAERKGHRRPRLVARPEERGQPRQTGSFDDAVTVEDLAVHLPPHLAQLAKRRTRFQKAAGLVGLGAGQLCAHQARHGGASRDAMLKRRDLSEIQE</sequence>
<keyword evidence="3" id="KW-1185">Reference proteome</keyword>
<feature type="region of interest" description="Disordered" evidence="1">
    <location>
        <begin position="274"/>
        <end position="293"/>
    </location>
</feature>
<name>A0ABN9S0U4_9DINO</name>
<feature type="region of interest" description="Disordered" evidence="1">
    <location>
        <begin position="1"/>
        <end position="73"/>
    </location>
</feature>